<feature type="compositionally biased region" description="Polar residues" evidence="1">
    <location>
        <begin position="164"/>
        <end position="180"/>
    </location>
</feature>
<dbReference type="EMBL" id="LCWV01000017">
    <property type="protein sequence ID" value="PWI67651.1"/>
    <property type="molecule type" value="Genomic_DNA"/>
</dbReference>
<feature type="compositionally biased region" description="Low complexity" evidence="1">
    <location>
        <begin position="822"/>
        <end position="835"/>
    </location>
</feature>
<dbReference type="InterPro" id="IPR038765">
    <property type="entry name" value="Papain-like_cys_pep_sf"/>
</dbReference>
<organism evidence="2 3">
    <name type="scientific">Purpureocillium lilacinum</name>
    <name type="common">Paecilomyces lilacinus</name>
    <dbReference type="NCBI Taxonomy" id="33203"/>
    <lineage>
        <taxon>Eukaryota</taxon>
        <taxon>Fungi</taxon>
        <taxon>Dikarya</taxon>
        <taxon>Ascomycota</taxon>
        <taxon>Pezizomycotina</taxon>
        <taxon>Sordariomycetes</taxon>
        <taxon>Hypocreomycetidae</taxon>
        <taxon>Hypocreales</taxon>
        <taxon>Ophiocordycipitaceae</taxon>
        <taxon>Purpureocillium</taxon>
    </lineage>
</organism>
<feature type="compositionally biased region" description="Gly residues" evidence="1">
    <location>
        <begin position="855"/>
        <end position="864"/>
    </location>
</feature>
<name>A0A2U3DZF6_PURLI</name>
<feature type="compositionally biased region" description="Polar residues" evidence="1">
    <location>
        <begin position="145"/>
        <end position="156"/>
    </location>
</feature>
<comment type="caution">
    <text evidence="2">The sequence shown here is derived from an EMBL/GenBank/DDBJ whole genome shotgun (WGS) entry which is preliminary data.</text>
</comment>
<sequence length="945" mass="104593">MHSNTTHIELRFNFNKTQVTHVSVTGDYEFDIVPSSSSWPLFVALYQVLSTTSSKCRNQERRAQHSLPAIRPAIEHEHEHQHQHQNEPAVETPEANAKHIRPKEASQPNASTCRQVVGKRHRTDLPRLSSVSPPWSAIETAADNDYNNDSYSSQPHDPSRPDASIQSRSTETSAGKNQPKTCPDDTCAQADNPASPVATPDDDLESDNSKSLQPLHTMVPDVQGGLLSDHIQKVLTKIRARIAEGTELTVERHELNLRLLSQPIQSLQVLPLAPATSGEGEAAGAAHQEDICSAVPAALGFGKWRQADRNAKRGLGIKEWLDALLESACFLCIETRYRRVKSCREQKYHSHQVASQKALCQTTNLMLKDSSGRTRHWLTRERRTAWVVGSIICRLIEHWGPVAGNHFFVILADSITISDLVQLTPYAESAVKSIVDGIIATTSAADLHLFAQYRPFPFYDILRSNLGPDISDDILAESLRHMSQESGIQTFHLGETDIIHLDDGDLSTLQEGTCINNEIMDFALALRMKTRRAHGQDKLHVSKSIYLPRLDIDLEQYTLLPETYNGTDSVLVPILTRGVGCGWVLVHMDGQRREIQYYTPVSAPHSSRVRDYITKAIARYLAKREFVDFRVVNAGCPLAPRPVPIDSGLAVLKLAESHMMGWPVFEKTEWKGIRARLIWAVYSARVRPETECSVAMAHSPSVEGHTTFSEDENTTMAWGEHGRKRKKRETVAVPEAISRLHHLVIHALSRFYDTLLGTDKSSKMTSVRRPGSSIGPRRSESLDSPCTSIPGEASRCSAAQHPSPLPASISEGETGRGHYPESTDSSTRHTSTTSVSEEEWHAESSPTPPVLPGHSGKGFGSGSGLSPGALVTTHLFQDQQEAWTVGDSFFAAYPGIPVQRAADEGEWSANCVSHCTNIGSQYAWDDMSSDDLLFVQPRLVWTEQA</sequence>
<feature type="region of interest" description="Disordered" evidence="1">
    <location>
        <begin position="762"/>
        <end position="864"/>
    </location>
</feature>
<feature type="compositionally biased region" description="Low complexity" evidence="1">
    <location>
        <begin position="767"/>
        <end position="776"/>
    </location>
</feature>
<feature type="compositionally biased region" description="Basic and acidic residues" evidence="1">
    <location>
        <begin position="76"/>
        <end position="85"/>
    </location>
</feature>
<feature type="region of interest" description="Disordered" evidence="1">
    <location>
        <begin position="76"/>
        <end position="215"/>
    </location>
</feature>
<reference evidence="2 3" key="1">
    <citation type="journal article" date="2016" name="Front. Microbiol.">
        <title>Genome and transcriptome sequences reveal the specific parasitism of the nematophagous Purpureocillium lilacinum 36-1.</title>
        <authorList>
            <person name="Xie J."/>
            <person name="Li S."/>
            <person name="Mo C."/>
            <person name="Xiao X."/>
            <person name="Peng D."/>
            <person name="Wang G."/>
            <person name="Xiao Y."/>
        </authorList>
    </citation>
    <scope>NUCLEOTIDE SEQUENCE [LARGE SCALE GENOMIC DNA]</scope>
    <source>
        <strain evidence="2 3">36-1</strain>
    </source>
</reference>
<evidence type="ECO:0000256" key="1">
    <source>
        <dbReference type="SAM" id="MobiDB-lite"/>
    </source>
</evidence>
<evidence type="ECO:0000313" key="2">
    <source>
        <dbReference type="EMBL" id="PWI67651.1"/>
    </source>
</evidence>
<gene>
    <name evidence="2" type="ORF">PCL_02572</name>
</gene>
<dbReference type="Gene3D" id="3.40.395.10">
    <property type="entry name" value="Adenoviral Proteinase, Chain A"/>
    <property type="match status" value="1"/>
</dbReference>
<dbReference type="SUPFAM" id="SSF54001">
    <property type="entry name" value="Cysteine proteinases"/>
    <property type="match status" value="1"/>
</dbReference>
<dbReference type="AlphaFoldDB" id="A0A2U3DZF6"/>
<accession>A0A2U3DZF6</accession>
<evidence type="ECO:0000313" key="3">
    <source>
        <dbReference type="Proteomes" id="UP000245956"/>
    </source>
</evidence>
<proteinExistence type="predicted"/>
<dbReference type="Proteomes" id="UP000245956">
    <property type="component" value="Unassembled WGS sequence"/>
</dbReference>
<protein>
    <submittedName>
        <fullName evidence="2">Uncharacterized protein</fullName>
    </submittedName>
</protein>